<dbReference type="GO" id="GO:0005886">
    <property type="term" value="C:plasma membrane"/>
    <property type="evidence" value="ECO:0007669"/>
    <property type="project" value="UniProtKB-SubCell"/>
</dbReference>
<evidence type="ECO:0000256" key="7">
    <source>
        <dbReference type="ARBA" id="ARBA00023136"/>
    </source>
</evidence>
<evidence type="ECO:0000256" key="3">
    <source>
        <dbReference type="ARBA" id="ARBA00022448"/>
    </source>
</evidence>
<comment type="subcellular location">
    <subcellularLocation>
        <location evidence="1 8">Cell membrane</location>
        <topology evidence="1 8">Multi-pass membrane protein</topology>
    </subcellularLocation>
</comment>
<organism evidence="10 11">
    <name type="scientific">Paenibacillus sabuli</name>
    <dbReference type="NCBI Taxonomy" id="2772509"/>
    <lineage>
        <taxon>Bacteria</taxon>
        <taxon>Bacillati</taxon>
        <taxon>Bacillota</taxon>
        <taxon>Bacilli</taxon>
        <taxon>Bacillales</taxon>
        <taxon>Paenibacillaceae</taxon>
        <taxon>Paenibacillus</taxon>
    </lineage>
</organism>
<evidence type="ECO:0000313" key="11">
    <source>
        <dbReference type="Proteomes" id="UP000621560"/>
    </source>
</evidence>
<feature type="transmembrane region" description="Helical" evidence="9">
    <location>
        <begin position="78"/>
        <end position="99"/>
    </location>
</feature>
<feature type="transmembrane region" description="Helical" evidence="9">
    <location>
        <begin position="162"/>
        <end position="183"/>
    </location>
</feature>
<dbReference type="AlphaFoldDB" id="A0A927BR37"/>
<evidence type="ECO:0000313" key="10">
    <source>
        <dbReference type="EMBL" id="MBD2845203.1"/>
    </source>
</evidence>
<dbReference type="PIRSF" id="PIRSF016661">
    <property type="entry name" value="BioY"/>
    <property type="match status" value="1"/>
</dbReference>
<dbReference type="GO" id="GO:0015225">
    <property type="term" value="F:biotin transmembrane transporter activity"/>
    <property type="evidence" value="ECO:0007669"/>
    <property type="project" value="UniProtKB-UniRule"/>
</dbReference>
<keyword evidence="11" id="KW-1185">Reference proteome</keyword>
<evidence type="ECO:0000256" key="9">
    <source>
        <dbReference type="SAM" id="Phobius"/>
    </source>
</evidence>
<protein>
    <recommendedName>
        <fullName evidence="8">Biotin transporter</fullName>
    </recommendedName>
</protein>
<keyword evidence="4 8" id="KW-1003">Cell membrane</keyword>
<evidence type="ECO:0000256" key="5">
    <source>
        <dbReference type="ARBA" id="ARBA00022692"/>
    </source>
</evidence>
<feature type="transmembrane region" description="Helical" evidence="9">
    <location>
        <begin position="120"/>
        <end position="142"/>
    </location>
</feature>
<proteinExistence type="inferred from homology"/>
<comment type="similarity">
    <text evidence="2 8">Belongs to the BioY family.</text>
</comment>
<keyword evidence="5 9" id="KW-0812">Transmembrane</keyword>
<keyword evidence="7 8" id="KW-0472">Membrane</keyword>
<accession>A0A927BR37</accession>
<gene>
    <name evidence="10" type="ORF">IDH44_08365</name>
</gene>
<reference evidence="10" key="1">
    <citation type="submission" date="2020-09" db="EMBL/GenBank/DDBJ databases">
        <title>A novel bacterium of genus Paenibacillus, isolated from South China Sea.</title>
        <authorList>
            <person name="Huang H."/>
            <person name="Mo K."/>
            <person name="Hu Y."/>
        </authorList>
    </citation>
    <scope>NUCLEOTIDE SEQUENCE</scope>
    <source>
        <strain evidence="10">IB182496</strain>
    </source>
</reference>
<dbReference type="EMBL" id="JACXIZ010000014">
    <property type="protein sequence ID" value="MBD2845203.1"/>
    <property type="molecule type" value="Genomic_DNA"/>
</dbReference>
<keyword evidence="3 8" id="KW-0813">Transport</keyword>
<evidence type="ECO:0000256" key="8">
    <source>
        <dbReference type="PIRNR" id="PIRNR016661"/>
    </source>
</evidence>
<feature type="transmembrane region" description="Helical" evidence="9">
    <location>
        <begin position="12"/>
        <end position="33"/>
    </location>
</feature>
<dbReference type="InterPro" id="IPR003784">
    <property type="entry name" value="BioY"/>
</dbReference>
<evidence type="ECO:0000256" key="4">
    <source>
        <dbReference type="ARBA" id="ARBA00022475"/>
    </source>
</evidence>
<dbReference type="PANTHER" id="PTHR34295">
    <property type="entry name" value="BIOTIN TRANSPORTER BIOY"/>
    <property type="match status" value="1"/>
</dbReference>
<comment type="caution">
    <text evidence="10">The sequence shown here is derived from an EMBL/GenBank/DDBJ whole genome shotgun (WGS) entry which is preliminary data.</text>
</comment>
<feature type="transmembrane region" description="Helical" evidence="9">
    <location>
        <begin position="40"/>
        <end position="72"/>
    </location>
</feature>
<dbReference type="PANTHER" id="PTHR34295:SF4">
    <property type="entry name" value="BIOTIN TRANSPORTER BIOY-RELATED"/>
    <property type="match status" value="1"/>
</dbReference>
<sequence>MSHSLRSLVYTALFAALFIVMSYIKIPLGFTAVPLSLQPLAVMLAGAFLGPVYGFLSIFSVIALAAVGLPLIQGNGGLSLMLGFTGGFLWMFPVCAWAVGLATGRLLRSRGLARQKTLRAGALFVTIFFCGSLSYLAGVPWYTHVADISLSKAMVAAMYPFLPGDVIKAVVATILVLALRAYAPQLQTATRRRGSGYAGEFASKS</sequence>
<keyword evidence="6 9" id="KW-1133">Transmembrane helix</keyword>
<dbReference type="Pfam" id="PF02632">
    <property type="entry name" value="BioY"/>
    <property type="match status" value="1"/>
</dbReference>
<dbReference type="Proteomes" id="UP000621560">
    <property type="component" value="Unassembled WGS sequence"/>
</dbReference>
<evidence type="ECO:0000256" key="1">
    <source>
        <dbReference type="ARBA" id="ARBA00004651"/>
    </source>
</evidence>
<evidence type="ECO:0000256" key="6">
    <source>
        <dbReference type="ARBA" id="ARBA00022989"/>
    </source>
</evidence>
<dbReference type="Gene3D" id="1.10.1760.20">
    <property type="match status" value="1"/>
</dbReference>
<dbReference type="RefSeq" id="WP_190916575.1">
    <property type="nucleotide sequence ID" value="NZ_JACXIZ010000014.1"/>
</dbReference>
<name>A0A927BR37_9BACL</name>
<evidence type="ECO:0000256" key="2">
    <source>
        <dbReference type="ARBA" id="ARBA00010692"/>
    </source>
</evidence>